<evidence type="ECO:0000313" key="3">
    <source>
        <dbReference type="Proteomes" id="UP001279734"/>
    </source>
</evidence>
<evidence type="ECO:0000313" key="2">
    <source>
        <dbReference type="EMBL" id="GMH10319.1"/>
    </source>
</evidence>
<gene>
    <name evidence="2" type="ORF">Nepgr_012160</name>
</gene>
<feature type="compositionally biased region" description="Basic and acidic residues" evidence="1">
    <location>
        <begin position="14"/>
        <end position="27"/>
    </location>
</feature>
<accession>A0AAD3XMW9</accession>
<reference evidence="2" key="1">
    <citation type="submission" date="2023-05" db="EMBL/GenBank/DDBJ databases">
        <title>Nepenthes gracilis genome sequencing.</title>
        <authorList>
            <person name="Fukushima K."/>
        </authorList>
    </citation>
    <scope>NUCLEOTIDE SEQUENCE</scope>
    <source>
        <strain evidence="2">SING2019-196</strain>
    </source>
</reference>
<name>A0AAD3XMW9_NEPGR</name>
<feature type="region of interest" description="Disordered" evidence="1">
    <location>
        <begin position="1"/>
        <end position="27"/>
    </location>
</feature>
<comment type="caution">
    <text evidence="2">The sequence shown here is derived from an EMBL/GenBank/DDBJ whole genome shotgun (WGS) entry which is preliminary data.</text>
</comment>
<proteinExistence type="predicted"/>
<dbReference type="EMBL" id="BSYO01000010">
    <property type="protein sequence ID" value="GMH10319.1"/>
    <property type="molecule type" value="Genomic_DNA"/>
</dbReference>
<dbReference type="AlphaFoldDB" id="A0AAD3XMW9"/>
<dbReference type="Proteomes" id="UP001279734">
    <property type="component" value="Unassembled WGS sequence"/>
</dbReference>
<evidence type="ECO:0000256" key="1">
    <source>
        <dbReference type="SAM" id="MobiDB-lite"/>
    </source>
</evidence>
<keyword evidence="3" id="KW-1185">Reference proteome</keyword>
<protein>
    <submittedName>
        <fullName evidence="2">Uncharacterized protein</fullName>
    </submittedName>
</protein>
<organism evidence="2 3">
    <name type="scientific">Nepenthes gracilis</name>
    <name type="common">Slender pitcher plant</name>
    <dbReference type="NCBI Taxonomy" id="150966"/>
    <lineage>
        <taxon>Eukaryota</taxon>
        <taxon>Viridiplantae</taxon>
        <taxon>Streptophyta</taxon>
        <taxon>Embryophyta</taxon>
        <taxon>Tracheophyta</taxon>
        <taxon>Spermatophyta</taxon>
        <taxon>Magnoliopsida</taxon>
        <taxon>eudicotyledons</taxon>
        <taxon>Gunneridae</taxon>
        <taxon>Pentapetalae</taxon>
        <taxon>Caryophyllales</taxon>
        <taxon>Nepenthaceae</taxon>
        <taxon>Nepenthes</taxon>
    </lineage>
</organism>
<sequence>MNTSASTGDSSGINEKDKGQKRIKRIDGGGETTVRGVASSAVLDSGNGDVCCVFAAVLLTAVSPLIPANRDLQKASPPPVPLEFLWLFFI</sequence>
<feature type="compositionally biased region" description="Polar residues" evidence="1">
    <location>
        <begin position="1"/>
        <end position="13"/>
    </location>
</feature>